<name>A0AAD4Q1P0_9EURO</name>
<dbReference type="PANTHER" id="PTHR47843:SF5">
    <property type="entry name" value="BTB_POZ DOMAIN PROTEIN"/>
    <property type="match status" value="1"/>
</dbReference>
<dbReference type="InterPro" id="IPR000210">
    <property type="entry name" value="BTB/POZ_dom"/>
</dbReference>
<keyword evidence="3" id="KW-1185">Reference proteome</keyword>
<feature type="domain" description="BTB" evidence="1">
    <location>
        <begin position="21"/>
        <end position="83"/>
    </location>
</feature>
<dbReference type="GeneID" id="70251722"/>
<dbReference type="Proteomes" id="UP001201262">
    <property type="component" value="Unassembled WGS sequence"/>
</dbReference>
<evidence type="ECO:0000259" key="1">
    <source>
        <dbReference type="PROSITE" id="PS50097"/>
    </source>
</evidence>
<accession>A0AAD4Q1P0</accession>
<organism evidence="2 3">
    <name type="scientific">Talaromyces proteolyticus</name>
    <dbReference type="NCBI Taxonomy" id="1131652"/>
    <lineage>
        <taxon>Eukaryota</taxon>
        <taxon>Fungi</taxon>
        <taxon>Dikarya</taxon>
        <taxon>Ascomycota</taxon>
        <taxon>Pezizomycotina</taxon>
        <taxon>Eurotiomycetes</taxon>
        <taxon>Eurotiomycetidae</taxon>
        <taxon>Eurotiales</taxon>
        <taxon>Trichocomaceae</taxon>
        <taxon>Talaromyces</taxon>
        <taxon>Talaromyces sect. Bacilispori</taxon>
    </lineage>
</organism>
<dbReference type="SMART" id="SM00225">
    <property type="entry name" value="BTB"/>
    <property type="match status" value="1"/>
</dbReference>
<sequence length="291" mass="32763">MAFSSTSRNMMSDILAKEECTDLEIVCQDQTFKAHRVIVCSQSPFFGVAVVERSQNVIKFGGPPSAIKRVLSYLYTGDYDLDEQTPIGSDYNETASIAQLDQPIQMSETIEYPPVNTKGNGTCKHFRVYHAAHLLGIESLTNISRGRFIGWMAENWACMTFAYALFDALRHMLLGDSRIHDDLVGDSGSRDRYPCSEQGLPGCPQNIQRFSVPSDDEILSYKDRVDMKLMIVKEEIEKLVESMEGGKFRRSLSAMSRCQSRAASFIIPLRMQSVLDAGSRIDSFLRHMLRS</sequence>
<evidence type="ECO:0000313" key="3">
    <source>
        <dbReference type="Proteomes" id="UP001201262"/>
    </source>
</evidence>
<dbReference type="Pfam" id="PF00651">
    <property type="entry name" value="BTB"/>
    <property type="match status" value="1"/>
</dbReference>
<dbReference type="AlphaFoldDB" id="A0AAD4Q1P0"/>
<dbReference type="SUPFAM" id="SSF54695">
    <property type="entry name" value="POZ domain"/>
    <property type="match status" value="1"/>
</dbReference>
<protein>
    <recommendedName>
        <fullName evidence="1">BTB domain-containing protein</fullName>
    </recommendedName>
</protein>
<reference evidence="2" key="1">
    <citation type="submission" date="2021-12" db="EMBL/GenBank/DDBJ databases">
        <title>Convergent genome expansion in fungi linked to evolution of root-endophyte symbiosis.</title>
        <authorList>
            <consortium name="DOE Joint Genome Institute"/>
            <person name="Ke Y.-H."/>
            <person name="Bonito G."/>
            <person name="Liao H.-L."/>
            <person name="Looney B."/>
            <person name="Rojas-Flechas A."/>
            <person name="Nash J."/>
            <person name="Hameed K."/>
            <person name="Schadt C."/>
            <person name="Martin F."/>
            <person name="Crous P.W."/>
            <person name="Miettinen O."/>
            <person name="Magnuson J.K."/>
            <person name="Labbe J."/>
            <person name="Jacobson D."/>
            <person name="Doktycz M.J."/>
            <person name="Veneault-Fourrey C."/>
            <person name="Kuo A."/>
            <person name="Mondo S."/>
            <person name="Calhoun S."/>
            <person name="Riley R."/>
            <person name="Ohm R."/>
            <person name="LaButti K."/>
            <person name="Andreopoulos B."/>
            <person name="Pangilinan J."/>
            <person name="Nolan M."/>
            <person name="Tritt A."/>
            <person name="Clum A."/>
            <person name="Lipzen A."/>
            <person name="Daum C."/>
            <person name="Barry K."/>
            <person name="Grigoriev I.V."/>
            <person name="Vilgalys R."/>
        </authorList>
    </citation>
    <scope>NUCLEOTIDE SEQUENCE</scope>
    <source>
        <strain evidence="2">PMI_201</strain>
    </source>
</reference>
<evidence type="ECO:0000313" key="2">
    <source>
        <dbReference type="EMBL" id="KAH8705850.1"/>
    </source>
</evidence>
<dbReference type="PROSITE" id="PS50097">
    <property type="entry name" value="BTB"/>
    <property type="match status" value="1"/>
</dbReference>
<proteinExistence type="predicted"/>
<dbReference type="InterPro" id="IPR011333">
    <property type="entry name" value="SKP1/BTB/POZ_sf"/>
</dbReference>
<comment type="caution">
    <text evidence="2">The sequence shown here is derived from an EMBL/GenBank/DDBJ whole genome shotgun (WGS) entry which is preliminary data.</text>
</comment>
<dbReference type="PANTHER" id="PTHR47843">
    <property type="entry name" value="BTB DOMAIN-CONTAINING PROTEIN-RELATED"/>
    <property type="match status" value="1"/>
</dbReference>
<dbReference type="CDD" id="cd18186">
    <property type="entry name" value="BTB_POZ_ZBTB_KLHL-like"/>
    <property type="match status" value="1"/>
</dbReference>
<dbReference type="RefSeq" id="XP_046078471.1">
    <property type="nucleotide sequence ID" value="XM_046221435.1"/>
</dbReference>
<dbReference type="EMBL" id="JAJTJA010000001">
    <property type="protein sequence ID" value="KAH8705850.1"/>
    <property type="molecule type" value="Genomic_DNA"/>
</dbReference>
<gene>
    <name evidence="2" type="ORF">BGW36DRAFT_435895</name>
</gene>
<dbReference type="Gene3D" id="3.30.710.10">
    <property type="entry name" value="Potassium Channel Kv1.1, Chain A"/>
    <property type="match status" value="1"/>
</dbReference>